<evidence type="ECO:0000313" key="14">
    <source>
        <dbReference type="Proteomes" id="UP000722791"/>
    </source>
</evidence>
<dbReference type="OrthoDB" id="536093at2759"/>
<dbReference type="Proteomes" id="UP000722791">
    <property type="component" value="Unassembled WGS sequence"/>
</dbReference>
<feature type="coiled-coil region" evidence="10">
    <location>
        <begin position="203"/>
        <end position="309"/>
    </location>
</feature>
<comment type="similarity">
    <text evidence="3">Belongs to the DRC10 family.</text>
</comment>
<evidence type="ECO:0000256" key="7">
    <source>
        <dbReference type="ARBA" id="ARBA00023069"/>
    </source>
</evidence>
<accession>A0A8J4D4E6</accession>
<evidence type="ECO:0000256" key="8">
    <source>
        <dbReference type="ARBA" id="ARBA00023212"/>
    </source>
</evidence>
<organism evidence="13 14">
    <name type="scientific">Volvox reticuliferus</name>
    <dbReference type="NCBI Taxonomy" id="1737510"/>
    <lineage>
        <taxon>Eukaryota</taxon>
        <taxon>Viridiplantae</taxon>
        <taxon>Chlorophyta</taxon>
        <taxon>core chlorophytes</taxon>
        <taxon>Chlorophyceae</taxon>
        <taxon>CS clade</taxon>
        <taxon>Chlamydomonadales</taxon>
        <taxon>Volvocaceae</taxon>
        <taxon>Volvox</taxon>
    </lineage>
</organism>
<dbReference type="CDD" id="cd23767">
    <property type="entry name" value="IQCD"/>
    <property type="match status" value="1"/>
</dbReference>
<evidence type="ECO:0000256" key="3">
    <source>
        <dbReference type="ARBA" id="ARBA00009071"/>
    </source>
</evidence>
<evidence type="ECO:0000256" key="6">
    <source>
        <dbReference type="ARBA" id="ARBA00022846"/>
    </source>
</evidence>
<keyword evidence="10" id="KW-0175">Coiled coil</keyword>
<evidence type="ECO:0000256" key="9">
    <source>
        <dbReference type="ARBA" id="ARBA00023273"/>
    </source>
</evidence>
<proteinExistence type="inferred from homology"/>
<evidence type="ECO:0000256" key="10">
    <source>
        <dbReference type="SAM" id="Coils"/>
    </source>
</evidence>
<evidence type="ECO:0000256" key="2">
    <source>
        <dbReference type="ARBA" id="ARBA00004611"/>
    </source>
</evidence>
<keyword evidence="8" id="KW-0206">Cytoskeleton</keyword>
<evidence type="ECO:0000313" key="13">
    <source>
        <dbReference type="EMBL" id="GIL94787.1"/>
    </source>
</evidence>
<dbReference type="PANTHER" id="PTHR31598">
    <property type="entry name" value="IQ DOMAIN-CONTAINING PROTEIN D"/>
    <property type="match status" value="1"/>
</dbReference>
<comment type="caution">
    <text evidence="13">The sequence shown here is derived from an EMBL/GenBank/DDBJ whole genome shotgun (WGS) entry which is preliminary data.</text>
</comment>
<keyword evidence="15" id="KW-1185">Reference proteome</keyword>
<dbReference type="Proteomes" id="UP000747110">
    <property type="component" value="Unassembled WGS sequence"/>
</dbReference>
<name>A0A8J4D4E6_9CHLO</name>
<dbReference type="EMBL" id="BNCQ01000002">
    <property type="protein sequence ID" value="GIL94787.1"/>
    <property type="molecule type" value="Genomic_DNA"/>
</dbReference>
<dbReference type="PANTHER" id="PTHR31598:SF1">
    <property type="entry name" value="DYNEIN REGULATORY COMPLEX PROTEIN 10"/>
    <property type="match status" value="1"/>
</dbReference>
<evidence type="ECO:0000256" key="5">
    <source>
        <dbReference type="ARBA" id="ARBA00022490"/>
    </source>
</evidence>
<dbReference type="EMBL" id="BNCP01000021">
    <property type="protein sequence ID" value="GIL81561.1"/>
    <property type="molecule type" value="Genomic_DNA"/>
</dbReference>
<keyword evidence="5" id="KW-0963">Cytoplasm</keyword>
<keyword evidence="9" id="KW-0966">Cell projection</keyword>
<evidence type="ECO:0000313" key="15">
    <source>
        <dbReference type="Proteomes" id="UP000747110"/>
    </source>
</evidence>
<keyword evidence="7" id="KW-0969">Cilium</keyword>
<evidence type="ECO:0000313" key="12">
    <source>
        <dbReference type="EMBL" id="GIL81561.1"/>
    </source>
</evidence>
<feature type="region of interest" description="Disordered" evidence="11">
    <location>
        <begin position="173"/>
        <end position="202"/>
    </location>
</feature>
<comment type="function">
    <text evidence="1">Component of the nexin-dynein regulatory complex (N-DRC), a key regulator of ciliary/flagellar motility which maintains the alignment and integrity of the distal axoneme and regulates microtubule sliding in motile axonemes.</text>
</comment>
<dbReference type="InterPro" id="IPR042815">
    <property type="entry name" value="DRC10"/>
</dbReference>
<sequence>MNSLEAGRVLSVLDETLEGLRLVSYITQDVLDTAEQLRDMLGEDLANTLIKHRQLLQTGKSTLNNEQLQASILELVRLLKKSPSAQRLQVLPYERTYGILQALQYFDQLRLFTQKRLTTTVEEDSSNREYFEEVRDREERAVAERLQLEQKLRLQRVELQKAAGSIQVSEDRARGEVADVQSSTSQSRTAIESASKSQADSDRSAFQADLALATKELAAARAELARLRAEHKDNEALLRKARKRAEQDVEVQIGEYDADVGAKEEELAKARAEYEEVLSQLHEYNRGWSEMYQERLEYEERERRLAEQRFQAALLNLRRNHAARVIQAAWRAYKKAREIARKKAKKAEKAKAAAKKK</sequence>
<evidence type="ECO:0000256" key="1">
    <source>
        <dbReference type="ARBA" id="ARBA00003029"/>
    </source>
</evidence>
<comment type="subcellular location">
    <subcellularLocation>
        <location evidence="2">Cytoplasm</location>
        <location evidence="2">Cytoskeleton</location>
        <location evidence="2">Flagellum axoneme</location>
    </subcellularLocation>
</comment>
<reference evidence="13" key="1">
    <citation type="journal article" date="2021" name="Proc. Natl. Acad. Sci. U.S.A.">
        <title>Three genomes in the algal genus Volvox reveal the fate of a haploid sex-determining region after a transition to homothallism.</title>
        <authorList>
            <person name="Yamamoto K."/>
            <person name="Hamaji T."/>
            <person name="Kawai-Toyooka H."/>
            <person name="Matsuzaki R."/>
            <person name="Takahashi F."/>
            <person name="Nishimura Y."/>
            <person name="Kawachi M."/>
            <person name="Noguchi H."/>
            <person name="Minakuchi Y."/>
            <person name="Umen J.G."/>
            <person name="Toyoda A."/>
            <person name="Nozaki H."/>
        </authorList>
    </citation>
    <scope>NUCLEOTIDE SEQUENCE</scope>
    <source>
        <strain evidence="13">NIES-3785</strain>
        <strain evidence="12">NIES-3786</strain>
    </source>
</reference>
<dbReference type="AlphaFoldDB" id="A0A8J4D4E6"/>
<evidence type="ECO:0000256" key="11">
    <source>
        <dbReference type="SAM" id="MobiDB-lite"/>
    </source>
</evidence>
<gene>
    <name evidence="12" type="ORF">Vretifemale_10582</name>
    <name evidence="13" type="ORF">Vretimale_745</name>
</gene>
<protein>
    <recommendedName>
        <fullName evidence="4">Dynein regulatory complex protein 10</fullName>
    </recommendedName>
</protein>
<feature type="compositionally biased region" description="Polar residues" evidence="11">
    <location>
        <begin position="180"/>
        <end position="198"/>
    </location>
</feature>
<keyword evidence="6" id="KW-0282">Flagellum</keyword>
<evidence type="ECO:0000256" key="4">
    <source>
        <dbReference type="ARBA" id="ARBA00021752"/>
    </source>
</evidence>